<dbReference type="PANTHER" id="PTHR38847:SF1">
    <property type="entry name" value="PSEUDOURIDINE SYNTHASE RSUA_RLUA-LIKE DOMAIN-CONTAINING PROTEIN"/>
    <property type="match status" value="1"/>
</dbReference>
<feature type="region of interest" description="Disordered" evidence="1">
    <location>
        <begin position="1"/>
        <end position="25"/>
    </location>
</feature>
<protein>
    <submittedName>
        <fullName evidence="2">DUF4360 domain-containing protein</fullName>
    </submittedName>
</protein>
<dbReference type="PANTHER" id="PTHR38847">
    <property type="match status" value="1"/>
</dbReference>
<dbReference type="InterPro" id="IPR025649">
    <property type="entry name" value="DUF4360"/>
</dbReference>
<organism evidence="2 3">
    <name type="scientific">Nannocystis punicea</name>
    <dbReference type="NCBI Taxonomy" id="2995304"/>
    <lineage>
        <taxon>Bacteria</taxon>
        <taxon>Pseudomonadati</taxon>
        <taxon>Myxococcota</taxon>
        <taxon>Polyangia</taxon>
        <taxon>Nannocystales</taxon>
        <taxon>Nannocystaceae</taxon>
        <taxon>Nannocystis</taxon>
    </lineage>
</organism>
<evidence type="ECO:0000313" key="2">
    <source>
        <dbReference type="EMBL" id="WAS92100.1"/>
    </source>
</evidence>
<reference evidence="2" key="1">
    <citation type="submission" date="2022-11" db="EMBL/GenBank/DDBJ databases">
        <title>Minimal conservation of predation-associated metabolite biosynthetic gene clusters underscores biosynthetic potential of Myxococcota including descriptions for ten novel species: Archangium lansinium sp. nov., Myxococcus landrumus sp. nov., Nannocystis bai.</title>
        <authorList>
            <person name="Ahearne A."/>
            <person name="Stevens C."/>
            <person name="Dowd S."/>
        </authorList>
    </citation>
    <scope>NUCLEOTIDE SEQUENCE</scope>
    <source>
        <strain evidence="2">Fl3</strain>
    </source>
</reference>
<dbReference type="RefSeq" id="WP_269034450.1">
    <property type="nucleotide sequence ID" value="NZ_CP114040.1"/>
</dbReference>
<name>A0ABY7GYQ0_9BACT</name>
<keyword evidence="3" id="KW-1185">Reference proteome</keyword>
<sequence length="208" mass="22378">MLASFAAPSSDEPQPLADAPEATASEPDLNEVYIEEIKGVGPGCPAGTFDYTIAEDKKSFIIGFFELRLENPNPAGKKIQYTNCLATVKLHVPGGLQVSVATVNSRGYAFLDPGIRGRQTSKYFFAGVPVGNKLHTELSGPFDDDYDFADAIPFGSAAWSPCGDSAIFAIDSSLQLNAIANPNGVALFNLNSIDGRFEMVYQLQWQKC</sequence>
<gene>
    <name evidence="2" type="ORF">O0S08_38450</name>
</gene>
<dbReference type="EMBL" id="CP114040">
    <property type="protein sequence ID" value="WAS92100.1"/>
    <property type="molecule type" value="Genomic_DNA"/>
</dbReference>
<evidence type="ECO:0000313" key="3">
    <source>
        <dbReference type="Proteomes" id="UP001164459"/>
    </source>
</evidence>
<proteinExistence type="predicted"/>
<dbReference type="Proteomes" id="UP001164459">
    <property type="component" value="Chromosome"/>
</dbReference>
<dbReference type="Pfam" id="PF14273">
    <property type="entry name" value="DUF4360"/>
    <property type="match status" value="1"/>
</dbReference>
<evidence type="ECO:0000256" key="1">
    <source>
        <dbReference type="SAM" id="MobiDB-lite"/>
    </source>
</evidence>
<accession>A0ABY7GYQ0</accession>